<evidence type="ECO:0000313" key="12">
    <source>
        <dbReference type="EMBL" id="KAF5341985.1"/>
    </source>
</evidence>
<evidence type="ECO:0000256" key="3">
    <source>
        <dbReference type="ARBA" id="ARBA00022448"/>
    </source>
</evidence>
<dbReference type="PANTHER" id="PTHR48022:SF64">
    <property type="entry name" value="MAJOR FACILITATOR SUPERFAMILY (MFS) PROFILE DOMAIN-CONTAINING PROTEIN"/>
    <property type="match status" value="1"/>
</dbReference>
<evidence type="ECO:0000256" key="4">
    <source>
        <dbReference type="ARBA" id="ARBA00022692"/>
    </source>
</evidence>
<dbReference type="GO" id="GO:0016020">
    <property type="term" value="C:membrane"/>
    <property type="evidence" value="ECO:0007669"/>
    <property type="project" value="UniProtKB-SubCell"/>
</dbReference>
<keyword evidence="13" id="KW-1185">Reference proteome</keyword>
<comment type="catalytic activity">
    <reaction evidence="7">
        <text>myo-inositol(out) + H(+)(out) = myo-inositol(in) + H(+)(in)</text>
        <dbReference type="Rhea" id="RHEA:60364"/>
        <dbReference type="ChEBI" id="CHEBI:15378"/>
        <dbReference type="ChEBI" id="CHEBI:17268"/>
    </reaction>
</comment>
<feature type="compositionally biased region" description="Basic and acidic residues" evidence="9">
    <location>
        <begin position="539"/>
        <end position="559"/>
    </location>
</feature>
<dbReference type="InterPro" id="IPR005828">
    <property type="entry name" value="MFS_sugar_transport-like"/>
</dbReference>
<comment type="similarity">
    <text evidence="2 8">Belongs to the major facilitator superfamily. Sugar transporter (TC 2.A.1.1) family.</text>
</comment>
<feature type="transmembrane region" description="Helical" evidence="10">
    <location>
        <begin position="353"/>
        <end position="373"/>
    </location>
</feature>
<dbReference type="EMBL" id="JAACJK010000001">
    <property type="protein sequence ID" value="KAF5341985.1"/>
    <property type="molecule type" value="Genomic_DNA"/>
</dbReference>
<evidence type="ECO:0000256" key="1">
    <source>
        <dbReference type="ARBA" id="ARBA00004141"/>
    </source>
</evidence>
<keyword evidence="3 8" id="KW-0813">Transport</keyword>
<comment type="subcellular location">
    <subcellularLocation>
        <location evidence="1">Membrane</location>
        <topology evidence="1">Multi-pass membrane protein</topology>
    </subcellularLocation>
</comment>
<dbReference type="AlphaFoldDB" id="A0A8H5CHP7"/>
<feature type="transmembrane region" description="Helical" evidence="10">
    <location>
        <begin position="27"/>
        <end position="50"/>
    </location>
</feature>
<dbReference type="PROSITE" id="PS00216">
    <property type="entry name" value="SUGAR_TRANSPORT_1"/>
    <property type="match status" value="1"/>
</dbReference>
<dbReference type="NCBIfam" id="TIGR00879">
    <property type="entry name" value="SP"/>
    <property type="match status" value="1"/>
</dbReference>
<evidence type="ECO:0000313" key="13">
    <source>
        <dbReference type="Proteomes" id="UP000541558"/>
    </source>
</evidence>
<dbReference type="InterPro" id="IPR036259">
    <property type="entry name" value="MFS_trans_sf"/>
</dbReference>
<feature type="domain" description="Major facilitator superfamily (MFS) profile" evidence="11">
    <location>
        <begin position="32"/>
        <end position="473"/>
    </location>
</feature>
<keyword evidence="6 10" id="KW-0472">Membrane</keyword>
<feature type="transmembrane region" description="Helical" evidence="10">
    <location>
        <begin position="162"/>
        <end position="182"/>
    </location>
</feature>
<keyword evidence="4 10" id="KW-0812">Transmembrane</keyword>
<feature type="transmembrane region" description="Helical" evidence="10">
    <location>
        <begin position="450"/>
        <end position="470"/>
    </location>
</feature>
<sequence length="559" mass="62432">MAAREKPEFSIADFLDNGRWWRNRGLVLLNIALVIPLMSSVVNGLDSSLVNGLQILPEWQKYFNNPRGKLLGVINSAQFLGNLCGLPFSPLISDHLGRRAALFIGGLIMLAGVAIQSTSWNVSMLIGARVTIGLGLSFCSNAAPLLLIELAYPTHRGKITSIYNSAWYFGSIISAWVCYGAYEHAEGSQWSWRIPTIVQAFLPIVQVVSIWFVPESPRWLVSKGLEGRAAQILAKFHANNGDERDPLVVFEMAQIRHAIRLEEKVNKSTTYLSLFSTPGNRKRMMLIMAIAVFSQWSGNGLVSYYINIILDGVGVTGTQQKAAINGGLQIYNFFVAMGASFLIDWLGRRTLFIISNSGMLATFTAWTITVALYNTQNIAAAAKATVPLIFIFYLFYDIAYTPLIVTYSLEILPFRVRAKGFAVMNITIMATVAFNQFVNPWALEAIKWKYYIVYAAWLVFELVFVLLFIVETKGRTLEETSAMFDGEDMERDLAMAGGNAASTSIRVRRGADEEDRVVFPIRRKTYQRPEPAGQLQVFEMDKRHSDSTGSTRHDTFLAI</sequence>
<accession>A0A8H5CHP7</accession>
<feature type="transmembrane region" description="Helical" evidence="10">
    <location>
        <begin position="70"/>
        <end position="88"/>
    </location>
</feature>
<evidence type="ECO:0000259" key="11">
    <source>
        <dbReference type="PROSITE" id="PS50850"/>
    </source>
</evidence>
<feature type="transmembrane region" description="Helical" evidence="10">
    <location>
        <begin position="285"/>
        <end position="306"/>
    </location>
</feature>
<feature type="region of interest" description="Disordered" evidence="9">
    <location>
        <begin position="538"/>
        <end position="559"/>
    </location>
</feature>
<feature type="transmembrane region" description="Helical" evidence="10">
    <location>
        <begin position="194"/>
        <end position="213"/>
    </location>
</feature>
<dbReference type="InterPro" id="IPR003663">
    <property type="entry name" value="Sugar/inositol_transpt"/>
</dbReference>
<comment type="caution">
    <text evidence="12">The sequence shown here is derived from an EMBL/GenBank/DDBJ whole genome shotgun (WGS) entry which is preliminary data.</text>
</comment>
<dbReference type="OrthoDB" id="6133115at2759"/>
<feature type="transmembrane region" description="Helical" evidence="10">
    <location>
        <begin position="326"/>
        <end position="346"/>
    </location>
</feature>
<evidence type="ECO:0000256" key="10">
    <source>
        <dbReference type="SAM" id="Phobius"/>
    </source>
</evidence>
<reference evidence="12 13" key="1">
    <citation type="journal article" date="2020" name="ISME J.">
        <title>Uncovering the hidden diversity of litter-decomposition mechanisms in mushroom-forming fungi.</title>
        <authorList>
            <person name="Floudas D."/>
            <person name="Bentzer J."/>
            <person name="Ahren D."/>
            <person name="Johansson T."/>
            <person name="Persson P."/>
            <person name="Tunlid A."/>
        </authorList>
    </citation>
    <scope>NUCLEOTIDE SEQUENCE [LARGE SCALE GENOMIC DNA]</scope>
    <source>
        <strain evidence="12 13">CBS 175.51</strain>
    </source>
</reference>
<dbReference type="SUPFAM" id="SSF103473">
    <property type="entry name" value="MFS general substrate transporter"/>
    <property type="match status" value="1"/>
</dbReference>
<feature type="transmembrane region" description="Helical" evidence="10">
    <location>
        <begin position="126"/>
        <end position="150"/>
    </location>
</feature>
<evidence type="ECO:0000256" key="6">
    <source>
        <dbReference type="ARBA" id="ARBA00023136"/>
    </source>
</evidence>
<feature type="transmembrane region" description="Helical" evidence="10">
    <location>
        <begin position="385"/>
        <end position="409"/>
    </location>
</feature>
<dbReference type="InterPro" id="IPR020846">
    <property type="entry name" value="MFS_dom"/>
</dbReference>
<dbReference type="Pfam" id="PF00083">
    <property type="entry name" value="Sugar_tr"/>
    <property type="match status" value="1"/>
</dbReference>
<dbReference type="FunFam" id="1.20.1250.20:FF:000117">
    <property type="entry name" value="MFS hexose transporter"/>
    <property type="match status" value="1"/>
</dbReference>
<evidence type="ECO:0000256" key="8">
    <source>
        <dbReference type="RuleBase" id="RU003346"/>
    </source>
</evidence>
<dbReference type="InterPro" id="IPR005829">
    <property type="entry name" value="Sugar_transporter_CS"/>
</dbReference>
<feature type="transmembrane region" description="Helical" evidence="10">
    <location>
        <begin position="100"/>
        <end position="120"/>
    </location>
</feature>
<evidence type="ECO:0000256" key="2">
    <source>
        <dbReference type="ARBA" id="ARBA00010992"/>
    </source>
</evidence>
<feature type="transmembrane region" description="Helical" evidence="10">
    <location>
        <begin position="421"/>
        <end position="438"/>
    </location>
</feature>
<dbReference type="InterPro" id="IPR050360">
    <property type="entry name" value="MFS_Sugar_Transporters"/>
</dbReference>
<organism evidence="12 13">
    <name type="scientific">Ephemerocybe angulata</name>
    <dbReference type="NCBI Taxonomy" id="980116"/>
    <lineage>
        <taxon>Eukaryota</taxon>
        <taxon>Fungi</taxon>
        <taxon>Dikarya</taxon>
        <taxon>Basidiomycota</taxon>
        <taxon>Agaricomycotina</taxon>
        <taxon>Agaricomycetes</taxon>
        <taxon>Agaricomycetidae</taxon>
        <taxon>Agaricales</taxon>
        <taxon>Agaricineae</taxon>
        <taxon>Psathyrellaceae</taxon>
        <taxon>Ephemerocybe</taxon>
    </lineage>
</organism>
<name>A0A8H5CHP7_9AGAR</name>
<keyword evidence="5 10" id="KW-1133">Transmembrane helix</keyword>
<dbReference type="GO" id="GO:0005351">
    <property type="term" value="F:carbohydrate:proton symporter activity"/>
    <property type="evidence" value="ECO:0007669"/>
    <property type="project" value="TreeGrafter"/>
</dbReference>
<dbReference type="Proteomes" id="UP000541558">
    <property type="component" value="Unassembled WGS sequence"/>
</dbReference>
<evidence type="ECO:0000256" key="9">
    <source>
        <dbReference type="SAM" id="MobiDB-lite"/>
    </source>
</evidence>
<dbReference type="PANTHER" id="PTHR48022">
    <property type="entry name" value="PLASTIDIC GLUCOSE TRANSPORTER 4"/>
    <property type="match status" value="1"/>
</dbReference>
<gene>
    <name evidence="12" type="ORF">D9611_001847</name>
</gene>
<evidence type="ECO:0000256" key="5">
    <source>
        <dbReference type="ARBA" id="ARBA00022989"/>
    </source>
</evidence>
<evidence type="ECO:0000256" key="7">
    <source>
        <dbReference type="ARBA" id="ARBA00049119"/>
    </source>
</evidence>
<proteinExistence type="inferred from homology"/>
<dbReference type="PROSITE" id="PS50850">
    <property type="entry name" value="MFS"/>
    <property type="match status" value="1"/>
</dbReference>
<protein>
    <recommendedName>
        <fullName evidence="11">Major facilitator superfamily (MFS) profile domain-containing protein</fullName>
    </recommendedName>
</protein>
<dbReference type="Gene3D" id="1.20.1250.20">
    <property type="entry name" value="MFS general substrate transporter like domains"/>
    <property type="match status" value="1"/>
</dbReference>